<dbReference type="AlphaFoldDB" id="M5U763"/>
<evidence type="ECO:0000256" key="4">
    <source>
        <dbReference type="ARBA" id="ARBA00022692"/>
    </source>
</evidence>
<dbReference type="PANTHER" id="PTHR13325">
    <property type="entry name" value="PROTEASE M50 MEMBRANE-BOUND TRANSCRIPTION FACTOR SITE 2 PROTEASE"/>
    <property type="match status" value="1"/>
</dbReference>
<dbReference type="InterPro" id="IPR008915">
    <property type="entry name" value="Peptidase_M50"/>
</dbReference>
<evidence type="ECO:0000313" key="10">
    <source>
        <dbReference type="EMBL" id="EMI57265.1"/>
    </source>
</evidence>
<proteinExistence type="inferred from homology"/>
<feature type="transmembrane region" description="Helical" evidence="8">
    <location>
        <begin position="254"/>
        <end position="276"/>
    </location>
</feature>
<dbReference type="Gene3D" id="2.40.50.100">
    <property type="match status" value="1"/>
</dbReference>
<comment type="cofactor">
    <cofactor evidence="1">
        <name>Zn(2+)</name>
        <dbReference type="ChEBI" id="CHEBI:29105"/>
    </cofactor>
</comment>
<dbReference type="OrthoDB" id="9759690at2"/>
<comment type="subcellular location">
    <subcellularLocation>
        <location evidence="2">Endomembrane system</location>
        <topology evidence="2">Multi-pass membrane protein</topology>
    </subcellularLocation>
</comment>
<evidence type="ECO:0000256" key="8">
    <source>
        <dbReference type="SAM" id="Phobius"/>
    </source>
</evidence>
<evidence type="ECO:0000313" key="11">
    <source>
        <dbReference type="Proteomes" id="UP000011885"/>
    </source>
</evidence>
<evidence type="ECO:0000256" key="7">
    <source>
        <dbReference type="SAM" id="Coils"/>
    </source>
</evidence>
<accession>M5U763</accession>
<gene>
    <name evidence="10" type="ORF">RSSM_01301</name>
</gene>
<feature type="transmembrane region" description="Helical" evidence="8">
    <location>
        <begin position="431"/>
        <end position="450"/>
    </location>
</feature>
<evidence type="ECO:0000256" key="3">
    <source>
        <dbReference type="ARBA" id="ARBA00007931"/>
    </source>
</evidence>
<dbReference type="InterPro" id="IPR001193">
    <property type="entry name" value="MBTPS2"/>
</dbReference>
<feature type="coiled-coil region" evidence="7">
    <location>
        <begin position="497"/>
        <end position="562"/>
    </location>
</feature>
<keyword evidence="7" id="KW-0175">Coiled coil</keyword>
<dbReference type="EMBL" id="ANOH01000099">
    <property type="protein sequence ID" value="EMI57265.1"/>
    <property type="molecule type" value="Genomic_DNA"/>
</dbReference>
<organism evidence="10 11">
    <name type="scientific">Rhodopirellula sallentina SM41</name>
    <dbReference type="NCBI Taxonomy" id="1263870"/>
    <lineage>
        <taxon>Bacteria</taxon>
        <taxon>Pseudomonadati</taxon>
        <taxon>Planctomycetota</taxon>
        <taxon>Planctomycetia</taxon>
        <taxon>Pirellulales</taxon>
        <taxon>Pirellulaceae</taxon>
        <taxon>Rhodopirellula</taxon>
    </lineage>
</organism>
<evidence type="ECO:0000259" key="9">
    <source>
        <dbReference type="Pfam" id="PF02163"/>
    </source>
</evidence>
<dbReference type="GO" id="GO:0012505">
    <property type="term" value="C:endomembrane system"/>
    <property type="evidence" value="ECO:0007669"/>
    <property type="project" value="UniProtKB-SubCell"/>
</dbReference>
<dbReference type="GO" id="GO:0031293">
    <property type="term" value="P:membrane protein intracellular domain proteolysis"/>
    <property type="evidence" value="ECO:0007669"/>
    <property type="project" value="TreeGrafter"/>
</dbReference>
<keyword evidence="6 8" id="KW-0472">Membrane</keyword>
<dbReference type="Gene3D" id="2.40.30.170">
    <property type="match status" value="1"/>
</dbReference>
<name>M5U763_9BACT</name>
<comment type="similarity">
    <text evidence="3">Belongs to the peptidase M50B family.</text>
</comment>
<dbReference type="Proteomes" id="UP000011885">
    <property type="component" value="Unassembled WGS sequence"/>
</dbReference>
<dbReference type="GO" id="GO:0004222">
    <property type="term" value="F:metalloendopeptidase activity"/>
    <property type="evidence" value="ECO:0007669"/>
    <property type="project" value="InterPro"/>
</dbReference>
<reference evidence="10 11" key="1">
    <citation type="journal article" date="2013" name="Mar. Genomics">
        <title>Expression of sulfatases in Rhodopirellula baltica and the diversity of sulfatases in the genus Rhodopirellula.</title>
        <authorList>
            <person name="Wegner C.E."/>
            <person name="Richter-Heitmann T."/>
            <person name="Klindworth A."/>
            <person name="Klockow C."/>
            <person name="Richter M."/>
            <person name="Achstetter T."/>
            <person name="Glockner F.O."/>
            <person name="Harder J."/>
        </authorList>
    </citation>
    <scope>NUCLEOTIDE SEQUENCE [LARGE SCALE GENOMIC DNA]</scope>
    <source>
        <strain evidence="10 11">SM41</strain>
    </source>
</reference>
<feature type="transmembrane region" description="Helical" evidence="8">
    <location>
        <begin position="390"/>
        <end position="411"/>
    </location>
</feature>
<keyword evidence="5 8" id="KW-1133">Transmembrane helix</keyword>
<evidence type="ECO:0000256" key="6">
    <source>
        <dbReference type="ARBA" id="ARBA00023136"/>
    </source>
</evidence>
<dbReference type="SUPFAM" id="SSF111369">
    <property type="entry name" value="HlyD-like secretion proteins"/>
    <property type="match status" value="1"/>
</dbReference>
<dbReference type="PANTHER" id="PTHR13325:SF3">
    <property type="entry name" value="MEMBRANE-BOUND TRANSCRIPTION FACTOR SITE-2 PROTEASE"/>
    <property type="match status" value="1"/>
</dbReference>
<feature type="transmembrane region" description="Helical" evidence="8">
    <location>
        <begin position="150"/>
        <end position="173"/>
    </location>
</feature>
<feature type="transmembrane region" description="Helical" evidence="8">
    <location>
        <begin position="282"/>
        <end position="303"/>
    </location>
</feature>
<dbReference type="CDD" id="cd05709">
    <property type="entry name" value="S2P-M50"/>
    <property type="match status" value="1"/>
</dbReference>
<evidence type="ECO:0000256" key="1">
    <source>
        <dbReference type="ARBA" id="ARBA00001947"/>
    </source>
</evidence>
<evidence type="ECO:0000256" key="2">
    <source>
        <dbReference type="ARBA" id="ARBA00004127"/>
    </source>
</evidence>
<dbReference type="GO" id="GO:0016020">
    <property type="term" value="C:membrane"/>
    <property type="evidence" value="ECO:0007669"/>
    <property type="project" value="InterPro"/>
</dbReference>
<sequence>MSDRNTSASRPLGIRHQIGLKAVRVSHRHNASVNVHDPVAGKYHRLREDEYFLLCRLDGDCSLNDLRDAYENRYPNRRVSPAQLNALLFRFHESGLAVSSSANQGASLLLRSDRDRRRRWMSTMAQWLFIRFPSVDPAPVMRWINPIARPLLSSVGVSVGAAFVAVSLITMVVHRQRFVAELPTASQWMTFENAILLAVVVGSTKIAHELGHAAVSERFGARCRGIGPMLLVFTPALYCDTSASWMLASRWKRAAVSLAGIATEVMIASVAIWVWLYSSAGVVHTIASHVMLVCGVSTVLFNANPLLRYDGYYLLSDLTDVPNLGMRANRRLTGSLRRICLGVNDPHKPVERVDESTWLLLYAIAALVYRWGLMFAIIGFIWYALRPHGLAIVGQVAAVVAVATMLVSAMVPFWKFLSDPSSRRRIRMSRLMLTTIALITVIAIGCIDFPRSVVAKARLMPSHEERVYITAGGVMSKLHVRPGDHVDRGDVLVELDNPGLERRLVDAEGKLAEQERRIASLRQSQTLVPEATDHLAAAEEMLAQLRDEVAATKKKIDSLTVTALCEGTVIAAAGNRSGQGSSTIDSGNNQLDRAVLDPDADRSPALVRNGVRLASWTGRPTDSENLRCFFEPGTELLSLVANDRWVAEVMLDSVEVSRVKIGMPATVIWDSTPAERIQGRVERISEERFDPSVDAHRRDHPGSARGQLTPDTRYLVSVALDDPALDETGRVQKADEEKKAGEDQSVAPIRLVGASGRVKIATPPQSIWSRIAESLAGVFRFR</sequence>
<keyword evidence="11" id="KW-1185">Reference proteome</keyword>
<dbReference type="Pfam" id="PF02163">
    <property type="entry name" value="Peptidase_M50"/>
    <property type="match status" value="1"/>
</dbReference>
<dbReference type="RefSeq" id="WP_008675596.1">
    <property type="nucleotide sequence ID" value="NZ_ANOH01000099.1"/>
</dbReference>
<dbReference type="Gene3D" id="1.10.287.470">
    <property type="entry name" value="Helix hairpin bin"/>
    <property type="match status" value="1"/>
</dbReference>
<protein>
    <submittedName>
        <fullName evidence="10">Peptidase, M50 family</fullName>
    </submittedName>
</protein>
<feature type="transmembrane region" description="Helical" evidence="8">
    <location>
        <begin position="358"/>
        <end position="384"/>
    </location>
</feature>
<dbReference type="GO" id="GO:0005737">
    <property type="term" value="C:cytoplasm"/>
    <property type="evidence" value="ECO:0007669"/>
    <property type="project" value="TreeGrafter"/>
</dbReference>
<dbReference type="PATRIC" id="fig|1263870.3.peg.1403"/>
<feature type="domain" description="Peptidase M50" evidence="9">
    <location>
        <begin position="198"/>
        <end position="340"/>
    </location>
</feature>
<keyword evidence="4 8" id="KW-0812">Transmembrane</keyword>
<comment type="caution">
    <text evidence="10">The sequence shown here is derived from an EMBL/GenBank/DDBJ whole genome shotgun (WGS) entry which is preliminary data.</text>
</comment>
<evidence type="ECO:0000256" key="5">
    <source>
        <dbReference type="ARBA" id="ARBA00022989"/>
    </source>
</evidence>